<evidence type="ECO:0000313" key="4">
    <source>
        <dbReference type="Proteomes" id="UP000193435"/>
    </source>
</evidence>
<dbReference type="InterPro" id="IPR058403">
    <property type="entry name" value="DUF8090"/>
</dbReference>
<protein>
    <submittedName>
        <fullName evidence="3">PLD-like domain-containing protein</fullName>
    </submittedName>
</protein>
<dbReference type="PROSITE" id="PS51194">
    <property type="entry name" value="HELICASE_CTER"/>
    <property type="match status" value="1"/>
</dbReference>
<dbReference type="SUPFAM" id="SSF56024">
    <property type="entry name" value="Phospholipase D/nuclease"/>
    <property type="match status" value="1"/>
</dbReference>
<dbReference type="GO" id="GO:0016787">
    <property type="term" value="F:hydrolase activity"/>
    <property type="evidence" value="ECO:0007669"/>
    <property type="project" value="InterPro"/>
</dbReference>
<dbReference type="InterPro" id="IPR014001">
    <property type="entry name" value="Helicase_ATP-bd"/>
</dbReference>
<dbReference type="PANTHER" id="PTHR47396:SF1">
    <property type="entry name" value="ATP-DEPENDENT HELICASE IRC3-RELATED"/>
    <property type="match status" value="1"/>
</dbReference>
<gene>
    <name evidence="3" type="ORF">SAMN04488700_0121</name>
</gene>
<dbReference type="InterPro" id="IPR021835">
    <property type="entry name" value="DUF3427"/>
</dbReference>
<accession>A0A1X7MP84</accession>
<dbReference type="InterPro" id="IPR001650">
    <property type="entry name" value="Helicase_C-like"/>
</dbReference>
<dbReference type="Pfam" id="PF04851">
    <property type="entry name" value="ResIII"/>
    <property type="match status" value="1"/>
</dbReference>
<feature type="domain" description="Helicase C-terminal" evidence="2">
    <location>
        <begin position="435"/>
        <end position="601"/>
    </location>
</feature>
<dbReference type="Proteomes" id="UP000193435">
    <property type="component" value="Unassembled WGS sequence"/>
</dbReference>
<organism evidence="3 4">
    <name type="scientific">Carnobacterium iners</name>
    <dbReference type="NCBI Taxonomy" id="1073423"/>
    <lineage>
        <taxon>Bacteria</taxon>
        <taxon>Bacillati</taxon>
        <taxon>Bacillota</taxon>
        <taxon>Bacilli</taxon>
        <taxon>Lactobacillales</taxon>
        <taxon>Carnobacteriaceae</taxon>
        <taxon>Carnobacterium</taxon>
    </lineage>
</organism>
<dbReference type="Gene3D" id="3.40.50.300">
    <property type="entry name" value="P-loop containing nucleotide triphosphate hydrolases"/>
    <property type="match status" value="2"/>
</dbReference>
<dbReference type="SMART" id="SM00487">
    <property type="entry name" value="DEXDc"/>
    <property type="match status" value="1"/>
</dbReference>
<dbReference type="GO" id="GO:0005829">
    <property type="term" value="C:cytosol"/>
    <property type="evidence" value="ECO:0007669"/>
    <property type="project" value="TreeGrafter"/>
</dbReference>
<dbReference type="Pfam" id="PF26350">
    <property type="entry name" value="DUF8090"/>
    <property type="match status" value="1"/>
</dbReference>
<dbReference type="SUPFAM" id="SSF52540">
    <property type="entry name" value="P-loop containing nucleoside triphosphate hydrolases"/>
    <property type="match status" value="1"/>
</dbReference>
<evidence type="ECO:0000259" key="2">
    <source>
        <dbReference type="PROSITE" id="PS51194"/>
    </source>
</evidence>
<keyword evidence="4" id="KW-1185">Reference proteome</keyword>
<sequence length="960" mass="110877">MILLTDILERSLKKAFIDQRVEGSIYDPKIIINDVETKQYMLNVLQDELNSCQEFFFSVAFLTQDGLAALKTQLSDLHRQKITGKILTSIYLAFNQPAVFEDLLNIPNIEVRISKKQGFHSKGYLFKQTGYHSFIIGSSNLTMSALKINYEWNVRLTSYNHGKMIQDIQKHMEKEWQEAELLTPEWILNYKNFYQPTTFFKEMTMVNEHSLIDKDVPYIVPNKMQKIALANLAELRESGAGKGLVISATGTGKTFLSAFDVLQVKPKRVLFVVHREQILNKAKSDYQKILGGLDKDYGILSGNKKEIDAKYLFATIQTISKEQILAQFPKDHFDYILIDEVHKAGAKSYHRVLDYFKPSFLLGMTATPERTDGFNIFELFDYNIAYEIRLQEALEEEMLCPFHYFGVTDYERNGELISEATDLKYLVDEERVTYLLEKLTYYGCSGNSPKGLIFCSRKQEAQTLSGIFNQKGRPSSYLSGDHSLEERENEVERLEKGEINYIFTVDIFNEGIDIPKVNQVVMLRNTQSSIIFIQQLGRGLRKDHSKEFVTVIDFIGNYKNNYMIPMALSGDTSRDKNNLRKDTFDANFISGISSVNFEKIAKQQIFTSINKVAMDSMSELRKSFDLLSNRLGRVPYLKDFQEQQTLDPLLIANKKATYYGFLENIKKNEATLTKTATIFLMIATREFLQGMRKQELILLQNMMNDLDRSWSLENIKQLFEQESLLVSDEIIRSVLNTLDLSFYTGSLAKAYKKQAFIEKIENKVTLSPLFKKEMNHAYFIKLMEDILDTGKMKSASYVPTELLTRYQKYKRKDVLRLLNWQQQMVDQNIGGYTTSNGEFVIFVTLKKGENFSGAQMAYEDELLDTSTMKWFTKAPRSLNSPEVKKLMHPKDWTIRVFAKKSDNEGTEFYYLGDVKPVEETIIELEKPTQDGGKKKVVEMLLKFSEPIDLNLYRYLEAGQD</sequence>
<dbReference type="PANTHER" id="PTHR47396">
    <property type="entry name" value="TYPE I RESTRICTION ENZYME ECOKI R PROTEIN"/>
    <property type="match status" value="1"/>
</dbReference>
<reference evidence="3 4" key="1">
    <citation type="submission" date="2017-04" db="EMBL/GenBank/DDBJ databases">
        <authorList>
            <person name="Afonso C.L."/>
            <person name="Miller P.J."/>
            <person name="Scott M.A."/>
            <person name="Spackman E."/>
            <person name="Goraichik I."/>
            <person name="Dimitrov K.M."/>
            <person name="Suarez D.L."/>
            <person name="Swayne D.E."/>
        </authorList>
    </citation>
    <scope>NUCLEOTIDE SEQUENCE [LARGE SCALE GENOMIC DNA]</scope>
    <source>
        <strain evidence="3 4">LMG26642</strain>
    </source>
</reference>
<dbReference type="PROSITE" id="PS51192">
    <property type="entry name" value="HELICASE_ATP_BIND_1"/>
    <property type="match status" value="1"/>
</dbReference>
<dbReference type="InterPro" id="IPR027417">
    <property type="entry name" value="P-loop_NTPase"/>
</dbReference>
<name>A0A1X7MP84_9LACT</name>
<dbReference type="CDD" id="cd18799">
    <property type="entry name" value="SF2_C_EcoAI-like"/>
    <property type="match status" value="1"/>
</dbReference>
<dbReference type="STRING" id="1073423.SAMN04488700_0121"/>
<dbReference type="InterPro" id="IPR050742">
    <property type="entry name" value="Helicase_Restrict-Modif_Enz"/>
</dbReference>
<dbReference type="GO" id="GO:0005524">
    <property type="term" value="F:ATP binding"/>
    <property type="evidence" value="ECO:0007669"/>
    <property type="project" value="InterPro"/>
</dbReference>
<dbReference type="Pfam" id="PF00271">
    <property type="entry name" value="Helicase_C"/>
    <property type="match status" value="1"/>
</dbReference>
<dbReference type="Pfam" id="PF13091">
    <property type="entry name" value="PLDc_2"/>
    <property type="match status" value="1"/>
</dbReference>
<dbReference type="InterPro" id="IPR025202">
    <property type="entry name" value="PLD-like_dom"/>
</dbReference>
<evidence type="ECO:0000259" key="1">
    <source>
        <dbReference type="PROSITE" id="PS51192"/>
    </source>
</evidence>
<dbReference type="EMBL" id="FXBJ01000002">
    <property type="protein sequence ID" value="SMH26434.1"/>
    <property type="molecule type" value="Genomic_DNA"/>
</dbReference>
<dbReference type="CDD" id="cd18032">
    <property type="entry name" value="DEXHc_RE_I_III_res"/>
    <property type="match status" value="1"/>
</dbReference>
<dbReference type="AlphaFoldDB" id="A0A1X7MP84"/>
<dbReference type="Gene3D" id="3.30.870.10">
    <property type="entry name" value="Endonuclease Chain A"/>
    <property type="match status" value="1"/>
</dbReference>
<evidence type="ECO:0000313" key="3">
    <source>
        <dbReference type="EMBL" id="SMH26434.1"/>
    </source>
</evidence>
<feature type="domain" description="Helicase ATP-binding" evidence="1">
    <location>
        <begin position="234"/>
        <end position="386"/>
    </location>
</feature>
<dbReference type="CDD" id="cd09204">
    <property type="entry name" value="PLDc_N_DEXD_b2"/>
    <property type="match status" value="1"/>
</dbReference>
<dbReference type="GO" id="GO:0003677">
    <property type="term" value="F:DNA binding"/>
    <property type="evidence" value="ECO:0007669"/>
    <property type="project" value="InterPro"/>
</dbReference>
<dbReference type="SMART" id="SM00490">
    <property type="entry name" value="HELICc"/>
    <property type="match status" value="1"/>
</dbReference>
<dbReference type="InterPro" id="IPR006935">
    <property type="entry name" value="Helicase/UvrB_N"/>
</dbReference>
<proteinExistence type="predicted"/>
<dbReference type="Pfam" id="PF11907">
    <property type="entry name" value="DUF3427"/>
    <property type="match status" value="1"/>
</dbReference>